<dbReference type="InterPro" id="IPR027417">
    <property type="entry name" value="P-loop_NTPase"/>
</dbReference>
<evidence type="ECO:0000256" key="1">
    <source>
        <dbReference type="ARBA" id="ARBA00006474"/>
    </source>
</evidence>
<accession>A0A947GMM2</accession>
<dbReference type="GO" id="GO:0004527">
    <property type="term" value="F:exonuclease activity"/>
    <property type="evidence" value="ECO:0007669"/>
    <property type="project" value="UniProtKB-KW"/>
</dbReference>
<evidence type="ECO:0000256" key="4">
    <source>
        <dbReference type="ARBA" id="ARBA00022763"/>
    </source>
</evidence>
<evidence type="ECO:0000256" key="7">
    <source>
        <dbReference type="ARBA" id="ARBA00022840"/>
    </source>
</evidence>
<keyword evidence="4" id="KW-0227">DNA damage</keyword>
<gene>
    <name evidence="13" type="ORF">IXB50_20250</name>
</gene>
<evidence type="ECO:0000256" key="11">
    <source>
        <dbReference type="SAM" id="MobiDB-lite"/>
    </source>
</evidence>
<keyword evidence="7 10" id="KW-0067">ATP-binding</keyword>
<dbReference type="PANTHER" id="PTHR22683:SF1">
    <property type="entry name" value="TYPE VII SECRETION SYSTEM PROTEIN ESSC"/>
    <property type="match status" value="1"/>
</dbReference>
<dbReference type="AlphaFoldDB" id="A0A947GMM2"/>
<dbReference type="PROSITE" id="PS50901">
    <property type="entry name" value="FTSK"/>
    <property type="match status" value="1"/>
</dbReference>
<keyword evidence="6" id="KW-0378">Hydrolase</keyword>
<dbReference type="Gene3D" id="3.40.50.300">
    <property type="entry name" value="P-loop containing nucleotide triphosphate hydrolases"/>
    <property type="match status" value="1"/>
</dbReference>
<dbReference type="Gene3D" id="3.30.980.40">
    <property type="match status" value="1"/>
</dbReference>
<dbReference type="Gene3D" id="3.90.320.10">
    <property type="match status" value="1"/>
</dbReference>
<name>A0A947GMM2_9CYAN</name>
<dbReference type="InterPro" id="IPR050206">
    <property type="entry name" value="FtsK/SpoIIIE/SftA"/>
</dbReference>
<feature type="binding site" evidence="10">
    <location>
        <begin position="484"/>
        <end position="491"/>
    </location>
    <ligand>
        <name>ATP</name>
        <dbReference type="ChEBI" id="CHEBI:30616"/>
    </ligand>
</feature>
<dbReference type="GO" id="GO:0005524">
    <property type="term" value="F:ATP binding"/>
    <property type="evidence" value="ECO:0007669"/>
    <property type="project" value="UniProtKB-UniRule"/>
</dbReference>
<dbReference type="InterPro" id="IPR038726">
    <property type="entry name" value="PDDEXK_AddAB-type"/>
</dbReference>
<evidence type="ECO:0000256" key="8">
    <source>
        <dbReference type="ARBA" id="ARBA00023125"/>
    </source>
</evidence>
<evidence type="ECO:0000259" key="12">
    <source>
        <dbReference type="PROSITE" id="PS50901"/>
    </source>
</evidence>
<reference evidence="13" key="1">
    <citation type="submission" date="2020-11" db="EMBL/GenBank/DDBJ databases">
        <authorList>
            <person name="Konstantinou D."/>
            <person name="Gkelis S."/>
            <person name="Popin R."/>
            <person name="Fewer D."/>
            <person name="Sivonen K."/>
        </authorList>
    </citation>
    <scope>NUCLEOTIDE SEQUENCE</scope>
    <source>
        <strain evidence="13">TAU-MAC 1115</strain>
    </source>
</reference>
<evidence type="ECO:0000256" key="2">
    <source>
        <dbReference type="ARBA" id="ARBA00022722"/>
    </source>
</evidence>
<feature type="region of interest" description="Disordered" evidence="11">
    <location>
        <begin position="293"/>
        <end position="354"/>
    </location>
</feature>
<dbReference type="GO" id="GO:0006281">
    <property type="term" value="P:DNA repair"/>
    <property type="evidence" value="ECO:0007669"/>
    <property type="project" value="UniProtKB-KW"/>
</dbReference>
<keyword evidence="5" id="KW-0347">Helicase</keyword>
<feature type="compositionally biased region" description="Polar residues" evidence="11">
    <location>
        <begin position="293"/>
        <end position="320"/>
    </location>
</feature>
<evidence type="ECO:0000313" key="14">
    <source>
        <dbReference type="Proteomes" id="UP000717364"/>
    </source>
</evidence>
<keyword evidence="9" id="KW-0234">DNA repair</keyword>
<evidence type="ECO:0000313" key="13">
    <source>
        <dbReference type="EMBL" id="MBT9317757.1"/>
    </source>
</evidence>
<comment type="similarity">
    <text evidence="1">Belongs to the FtsK/SpoIIIE/SftA family.</text>
</comment>
<keyword evidence="8" id="KW-0238">DNA-binding</keyword>
<comment type="caution">
    <text evidence="13">The sequence shown here is derived from an EMBL/GenBank/DDBJ whole genome shotgun (WGS) entry which is preliminary data.</text>
</comment>
<dbReference type="InterPro" id="IPR041027">
    <property type="entry name" value="FtsK_alpha"/>
</dbReference>
<evidence type="ECO:0000256" key="5">
    <source>
        <dbReference type="ARBA" id="ARBA00022806"/>
    </source>
</evidence>
<dbReference type="GO" id="GO:0004386">
    <property type="term" value="F:helicase activity"/>
    <property type="evidence" value="ECO:0007669"/>
    <property type="project" value="UniProtKB-KW"/>
</dbReference>
<dbReference type="Pfam" id="PF17854">
    <property type="entry name" value="FtsK_alpha"/>
    <property type="match status" value="1"/>
</dbReference>
<dbReference type="Pfam" id="PF12705">
    <property type="entry name" value="PDDEXK_1"/>
    <property type="match status" value="1"/>
</dbReference>
<dbReference type="EMBL" id="JADOES010000058">
    <property type="protein sequence ID" value="MBT9317757.1"/>
    <property type="molecule type" value="Genomic_DNA"/>
</dbReference>
<protein>
    <submittedName>
        <fullName evidence="13">PD-(D/E)XK nuclease family protein</fullName>
    </submittedName>
</protein>
<dbReference type="RefSeq" id="WP_215610820.1">
    <property type="nucleotide sequence ID" value="NZ_JADOES010000058.1"/>
</dbReference>
<dbReference type="InterPro" id="IPR002543">
    <property type="entry name" value="FtsK_dom"/>
</dbReference>
<sequence length="695" mass="77761">MTSSLSVTKIRIAFECPRLLYLGHHFGGMTMFLPPEKTLGIGNAFHQLSDQFVRQLHADSEFIALLAVAPERLDKGMITQKFEQRLYQTIFFPYLQRSLTEKPDKTQALHQLWQGLKGLIQRWVELLVSNRRFCNTQAVIQKTFLAQELSVKHTFILPDSNQQLIQGRFDSLVYDFANHRLCVVEYKTYQSPDPSAQLAQVALYSYMLREKIGVPIDSAVYSVLPDWQEQVYPWTQLEDTVHQLIPQKLMHIRGWLAWRPGQGEPPPKTLRSDLCDMCPQHSKCQTYFEPQTTATSASRTNPNVGQSQDFSSQKTTSNNVDKSDNDPSKSTRVKGSRSRPAEPSPSSPQDSEQKSDAIAAHLVQVLKSFGVGVDLQGIALAPAFLRVKLKPQLGVKVNSILRLTDDLRVQLGLQAPPMIAPQAGYVSVDLPRPDRQSALFDHYVQPQSLTPTDPVKIAIGVDLEGNLLEADLSDPNTCHFLVGGTTGSGKSEFLRSLLLSLLKRHSPDHLQIALVDPKRVTFPEFEGNRWLLQPIVKDTEGAISLMDALMNEMDRRYQRFEQSRCTDLTRYNQQASSPISRIVCIFDEYADFMAEKESRTAIEQSIKRLGAMARAAGIHLIIATQRPDAQVVTPLIRSNLPGRVALRTASDADSAIILGGKQGDAVNLLGKGDLLYLRGAQLLRLQSLFAPEITL</sequence>
<feature type="domain" description="FtsK" evidence="12">
    <location>
        <begin position="452"/>
        <end position="655"/>
    </location>
</feature>
<keyword evidence="6" id="KW-0269">Exonuclease</keyword>
<evidence type="ECO:0000256" key="6">
    <source>
        <dbReference type="ARBA" id="ARBA00022839"/>
    </source>
</evidence>
<dbReference type="GO" id="GO:0003677">
    <property type="term" value="F:DNA binding"/>
    <property type="evidence" value="ECO:0007669"/>
    <property type="project" value="UniProtKB-KW"/>
</dbReference>
<dbReference type="SUPFAM" id="SSF52540">
    <property type="entry name" value="P-loop containing nucleoside triphosphate hydrolases"/>
    <property type="match status" value="1"/>
</dbReference>
<keyword evidence="2" id="KW-0540">Nuclease</keyword>
<dbReference type="InterPro" id="IPR011604">
    <property type="entry name" value="PDDEXK-like_dom_sf"/>
</dbReference>
<dbReference type="Proteomes" id="UP000717364">
    <property type="component" value="Unassembled WGS sequence"/>
</dbReference>
<reference evidence="13" key="2">
    <citation type="journal article" date="2021" name="Mar. Drugs">
        <title>Genome Reduction and Secondary Metabolism of the Marine Sponge-Associated Cyanobacterium Leptothoe.</title>
        <authorList>
            <person name="Konstantinou D."/>
            <person name="Popin R.V."/>
            <person name="Fewer D.P."/>
            <person name="Sivonen K."/>
            <person name="Gkelis S."/>
        </authorList>
    </citation>
    <scope>NUCLEOTIDE SEQUENCE</scope>
    <source>
        <strain evidence="13">TAU-MAC 1115</strain>
    </source>
</reference>
<organism evidence="13 14">
    <name type="scientific">Leptothoe spongobia TAU-MAC 1115</name>
    <dbReference type="NCBI Taxonomy" id="1967444"/>
    <lineage>
        <taxon>Bacteria</taxon>
        <taxon>Bacillati</taxon>
        <taxon>Cyanobacteriota</taxon>
        <taxon>Cyanophyceae</taxon>
        <taxon>Nodosilineales</taxon>
        <taxon>Cymatolegaceae</taxon>
        <taxon>Leptothoe</taxon>
        <taxon>Leptothoe spongobia</taxon>
    </lineage>
</organism>
<evidence type="ECO:0000256" key="9">
    <source>
        <dbReference type="ARBA" id="ARBA00023204"/>
    </source>
</evidence>
<evidence type="ECO:0000256" key="10">
    <source>
        <dbReference type="PROSITE-ProRule" id="PRU00289"/>
    </source>
</evidence>
<keyword evidence="3 10" id="KW-0547">Nucleotide-binding</keyword>
<dbReference type="PANTHER" id="PTHR22683">
    <property type="entry name" value="SPORULATION PROTEIN RELATED"/>
    <property type="match status" value="1"/>
</dbReference>
<dbReference type="Pfam" id="PF01580">
    <property type="entry name" value="FtsK_SpoIIIE"/>
    <property type="match status" value="1"/>
</dbReference>
<proteinExistence type="inferred from homology"/>
<keyword evidence="14" id="KW-1185">Reference proteome</keyword>
<evidence type="ECO:0000256" key="3">
    <source>
        <dbReference type="ARBA" id="ARBA00022741"/>
    </source>
</evidence>